<evidence type="ECO:0000256" key="4">
    <source>
        <dbReference type="ARBA" id="ARBA00023136"/>
    </source>
</evidence>
<feature type="domain" description="ABC-2 type transporter transmembrane" evidence="6">
    <location>
        <begin position="117"/>
        <end position="314"/>
    </location>
</feature>
<feature type="transmembrane region" description="Helical" evidence="5">
    <location>
        <begin position="175"/>
        <end position="203"/>
    </location>
</feature>
<evidence type="ECO:0000256" key="2">
    <source>
        <dbReference type="ARBA" id="ARBA00022692"/>
    </source>
</evidence>
<feature type="transmembrane region" description="Helical" evidence="5">
    <location>
        <begin position="21"/>
        <end position="39"/>
    </location>
</feature>
<dbReference type="GO" id="GO:0016020">
    <property type="term" value="C:membrane"/>
    <property type="evidence" value="ECO:0007669"/>
    <property type="project" value="UniProtKB-SubCell"/>
</dbReference>
<keyword evidence="8" id="KW-1185">Reference proteome</keyword>
<accession>A0A3R5X1W4</accession>
<comment type="subcellular location">
    <subcellularLocation>
        <location evidence="1">Membrane</location>
        <topology evidence="1">Multi-pass membrane protein</topology>
    </subcellularLocation>
</comment>
<feature type="transmembrane region" description="Helical" evidence="5">
    <location>
        <begin position="240"/>
        <end position="261"/>
    </location>
</feature>
<dbReference type="Proteomes" id="UP000286268">
    <property type="component" value="Chromosome"/>
</dbReference>
<evidence type="ECO:0000256" key="5">
    <source>
        <dbReference type="SAM" id="Phobius"/>
    </source>
</evidence>
<dbReference type="AlphaFoldDB" id="A0A3R5X1W4"/>
<reference evidence="7 8" key="1">
    <citation type="submission" date="2018-01" db="EMBL/GenBank/DDBJ databases">
        <title>Genome Sequencing and Assembly of Anaerobacter polyendosporus strain CT4.</title>
        <authorList>
            <person name="Tachaapaikoon C."/>
            <person name="Sutheeworapong S."/>
            <person name="Jenjaroenpun P."/>
            <person name="Wongsurawat T."/>
            <person name="Nookeaw I."/>
            <person name="Cheawchanlertfa P."/>
            <person name="Kosugi A."/>
            <person name="Cheevadhanarak S."/>
            <person name="Ratanakhanokchai K."/>
        </authorList>
    </citation>
    <scope>NUCLEOTIDE SEQUENCE [LARGE SCALE GENOMIC DNA]</scope>
    <source>
        <strain evidence="7 8">CT4</strain>
    </source>
</reference>
<proteinExistence type="predicted"/>
<dbReference type="KEGG" id="cmah:C1I91_12455"/>
<dbReference type="Pfam" id="PF12698">
    <property type="entry name" value="ABC2_membrane_3"/>
    <property type="match status" value="1"/>
</dbReference>
<feature type="transmembrane region" description="Helical" evidence="5">
    <location>
        <begin position="209"/>
        <end position="233"/>
    </location>
</feature>
<dbReference type="EMBL" id="CP025746">
    <property type="protein sequence ID" value="QAA32385.1"/>
    <property type="molecule type" value="Genomic_DNA"/>
</dbReference>
<evidence type="ECO:0000256" key="1">
    <source>
        <dbReference type="ARBA" id="ARBA00004141"/>
    </source>
</evidence>
<keyword evidence="3 5" id="KW-1133">Transmembrane helix</keyword>
<feature type="transmembrane region" description="Helical" evidence="5">
    <location>
        <begin position="135"/>
        <end position="154"/>
    </location>
</feature>
<dbReference type="GO" id="GO:0140359">
    <property type="term" value="F:ABC-type transporter activity"/>
    <property type="evidence" value="ECO:0007669"/>
    <property type="project" value="InterPro"/>
</dbReference>
<organism evidence="7 8">
    <name type="scientific">Clostridium manihotivorum</name>
    <dbReference type="NCBI Taxonomy" id="2320868"/>
    <lineage>
        <taxon>Bacteria</taxon>
        <taxon>Bacillati</taxon>
        <taxon>Bacillota</taxon>
        <taxon>Clostridia</taxon>
        <taxon>Eubacteriales</taxon>
        <taxon>Clostridiaceae</taxon>
        <taxon>Clostridium</taxon>
    </lineage>
</organism>
<evidence type="ECO:0000313" key="8">
    <source>
        <dbReference type="Proteomes" id="UP000286268"/>
    </source>
</evidence>
<dbReference type="InterPro" id="IPR052902">
    <property type="entry name" value="ABC-2_transporter"/>
</dbReference>
<protein>
    <submittedName>
        <fullName evidence="7">ABC transporter permease</fullName>
    </submittedName>
</protein>
<evidence type="ECO:0000256" key="3">
    <source>
        <dbReference type="ARBA" id="ARBA00022989"/>
    </source>
</evidence>
<dbReference type="PANTHER" id="PTHR43027">
    <property type="entry name" value="DOXORUBICIN RESISTANCE ABC TRANSPORTER PERMEASE PROTEIN DRRC-RELATED"/>
    <property type="match status" value="1"/>
</dbReference>
<dbReference type="RefSeq" id="WP_128213172.1">
    <property type="nucleotide sequence ID" value="NZ_CP025746.1"/>
</dbReference>
<keyword evidence="2 5" id="KW-0812">Transmembrane</keyword>
<evidence type="ECO:0000313" key="7">
    <source>
        <dbReference type="EMBL" id="QAA32385.1"/>
    </source>
</evidence>
<dbReference type="InterPro" id="IPR013525">
    <property type="entry name" value="ABC2_TM"/>
</dbReference>
<evidence type="ECO:0000259" key="6">
    <source>
        <dbReference type="Pfam" id="PF12698"/>
    </source>
</evidence>
<sequence length="327" mass="36142">MNILNIFKNNLYRTLSQKATIVMAFILIPLMTGMAVFFSEKTEIKGSIGYVCDNSVSIPRDPNINIEVLKEKPAFSSLLMGKYTAIVEKSGDNYNVTTLKSNKDKELIEGFFKTGKVSDANSNSDTVRKGIGTNILGYILMILLMQGIALINLYTEDRDKKTLRRILMSPANERVYLLTQGLFTFLSILIPSYLTLVITKLVFRVDINFSYGILFILVAIISALSTSLALLFASVLGTDYSLASTGIYVLTSLLAGCYVSLTGNNSVLSMLLGILPQKAYMTMIQGIENGKHIYQFSSQLLYLLVWIVGAYLLGSAVNRSKIKVGTY</sequence>
<name>A0A3R5X1W4_9CLOT</name>
<feature type="transmembrane region" description="Helical" evidence="5">
    <location>
        <begin position="293"/>
        <end position="313"/>
    </location>
</feature>
<dbReference type="OrthoDB" id="1655516at2"/>
<gene>
    <name evidence="7" type="ORF">C1I91_12455</name>
</gene>
<dbReference type="PANTHER" id="PTHR43027:SF2">
    <property type="entry name" value="TRANSPORT PERMEASE PROTEIN"/>
    <property type="match status" value="1"/>
</dbReference>
<keyword evidence="4 5" id="KW-0472">Membrane</keyword>